<keyword evidence="2" id="KW-1015">Disulfide bond</keyword>
<evidence type="ECO:0000256" key="1">
    <source>
        <dbReference type="ARBA" id="ARBA00022572"/>
    </source>
</evidence>
<evidence type="ECO:0000256" key="3">
    <source>
        <dbReference type="PROSITE-ProRule" id="PRU00121"/>
    </source>
</evidence>
<dbReference type="SUPFAM" id="SSF57440">
    <property type="entry name" value="Kringle-like"/>
    <property type="match status" value="1"/>
</dbReference>
<dbReference type="SMART" id="SM00130">
    <property type="entry name" value="KR"/>
    <property type="match status" value="1"/>
</dbReference>
<evidence type="ECO:0000256" key="4">
    <source>
        <dbReference type="SAM" id="MobiDB-lite"/>
    </source>
</evidence>
<dbReference type="GO" id="GO:0004175">
    <property type="term" value="F:endopeptidase activity"/>
    <property type="evidence" value="ECO:0007669"/>
    <property type="project" value="TreeGrafter"/>
</dbReference>
<feature type="domain" description="Kringle" evidence="5">
    <location>
        <begin position="4"/>
        <end position="81"/>
    </location>
</feature>
<dbReference type="Proteomes" id="UP000694399">
    <property type="component" value="Chromosome B3"/>
</dbReference>
<dbReference type="GeneTree" id="ENSGT00940000155208"/>
<dbReference type="Gene3D" id="2.40.20.10">
    <property type="entry name" value="Plasminogen Kringle 4"/>
    <property type="match status" value="1"/>
</dbReference>
<reference evidence="6" key="3">
    <citation type="submission" date="2025-09" db="UniProtKB">
        <authorList>
            <consortium name="Ensembl"/>
        </authorList>
    </citation>
    <scope>IDENTIFICATION</scope>
</reference>
<reference evidence="6" key="2">
    <citation type="submission" date="2025-08" db="UniProtKB">
        <authorList>
            <consortium name="Ensembl"/>
        </authorList>
    </citation>
    <scope>IDENTIFICATION</scope>
</reference>
<dbReference type="InterPro" id="IPR018056">
    <property type="entry name" value="Kringle_CS"/>
</dbReference>
<dbReference type="CDD" id="cd00108">
    <property type="entry name" value="KR"/>
    <property type="match status" value="1"/>
</dbReference>
<dbReference type="InterPro" id="IPR050759">
    <property type="entry name" value="Serine_protease_kringle"/>
</dbReference>
<dbReference type="PROSITE" id="PS00021">
    <property type="entry name" value="KRINGLE_1"/>
    <property type="match status" value="1"/>
</dbReference>
<dbReference type="InterPro" id="IPR013806">
    <property type="entry name" value="Kringle-like"/>
</dbReference>
<dbReference type="InterPro" id="IPR038178">
    <property type="entry name" value="Kringle_sf"/>
</dbReference>
<keyword evidence="7" id="KW-1185">Reference proteome</keyword>
<keyword evidence="1 3" id="KW-0420">Kringle</keyword>
<feature type="compositionally biased region" description="Polar residues" evidence="4">
    <location>
        <begin position="8"/>
        <end position="22"/>
    </location>
</feature>
<dbReference type="PRINTS" id="PR00018">
    <property type="entry name" value="KRINGLE"/>
</dbReference>
<dbReference type="GO" id="GO:0005102">
    <property type="term" value="F:signaling receptor binding"/>
    <property type="evidence" value="ECO:0007669"/>
    <property type="project" value="TreeGrafter"/>
</dbReference>
<accession>A0A8C8WMV2</accession>
<evidence type="ECO:0000313" key="7">
    <source>
        <dbReference type="Proteomes" id="UP000694399"/>
    </source>
</evidence>
<proteinExistence type="predicted"/>
<dbReference type="PANTHER" id="PTHR24261">
    <property type="entry name" value="PLASMINOGEN-RELATED"/>
    <property type="match status" value="1"/>
</dbReference>
<comment type="caution">
    <text evidence="3">Lacks conserved residue(s) required for the propagation of feature annotation.</text>
</comment>
<dbReference type="PROSITE" id="PS50070">
    <property type="entry name" value="KRINGLE_2"/>
    <property type="match status" value="1"/>
</dbReference>
<name>A0A8C8WMV2_PANLE</name>
<evidence type="ECO:0000256" key="2">
    <source>
        <dbReference type="ARBA" id="ARBA00023157"/>
    </source>
</evidence>
<dbReference type="GO" id="GO:0005615">
    <property type="term" value="C:extracellular space"/>
    <property type="evidence" value="ECO:0007669"/>
    <property type="project" value="TreeGrafter"/>
</dbReference>
<dbReference type="Ensembl" id="ENSPLOT00000006135.1">
    <property type="protein sequence ID" value="ENSPLOP00000005544.1"/>
    <property type="gene ID" value="ENSPLOG00000004061.1"/>
</dbReference>
<protein>
    <recommendedName>
        <fullName evidence="5">Kringle domain-containing protein</fullName>
    </recommendedName>
</protein>
<dbReference type="InterPro" id="IPR000001">
    <property type="entry name" value="Kringle"/>
</dbReference>
<evidence type="ECO:0000259" key="5">
    <source>
        <dbReference type="PROSITE" id="PS50070"/>
    </source>
</evidence>
<dbReference type="Pfam" id="PF00051">
    <property type="entry name" value="Kringle"/>
    <property type="match status" value="1"/>
</dbReference>
<feature type="region of interest" description="Disordered" evidence="4">
    <location>
        <begin position="1"/>
        <end position="24"/>
    </location>
</feature>
<sequence length="112" mass="12581">ESKECYQGNGQSYRGTSSTTITGKKCQPWSSMAVITKVWEALHTPAFCFQYCRNPDGDVNGPWCYTMSPRKLFDYCDVPQCGKLLSFLEGDDFSDKCSVISPIQICKRKALS</sequence>
<dbReference type="PANTHER" id="PTHR24261:SF7">
    <property type="entry name" value="KRINGLE DOMAIN-CONTAINING PROTEIN"/>
    <property type="match status" value="1"/>
</dbReference>
<dbReference type="AlphaFoldDB" id="A0A8C8WMV2"/>
<organism evidence="6 7">
    <name type="scientific">Panthera leo</name>
    <name type="common">Lion</name>
    <dbReference type="NCBI Taxonomy" id="9689"/>
    <lineage>
        <taxon>Eukaryota</taxon>
        <taxon>Metazoa</taxon>
        <taxon>Chordata</taxon>
        <taxon>Craniata</taxon>
        <taxon>Vertebrata</taxon>
        <taxon>Euteleostomi</taxon>
        <taxon>Mammalia</taxon>
        <taxon>Eutheria</taxon>
        <taxon>Laurasiatheria</taxon>
        <taxon>Carnivora</taxon>
        <taxon>Feliformia</taxon>
        <taxon>Felidae</taxon>
        <taxon>Pantherinae</taxon>
        <taxon>Panthera</taxon>
    </lineage>
</organism>
<reference evidence="6" key="1">
    <citation type="journal article" date="2019" name="bioRxiv">
        <title>Long live the king: chromosome-level assembly of the lion (Panthera leo) using linked-read, Hi-C, and long read data.</title>
        <authorList>
            <person name="Armstrong E.E."/>
            <person name="Taylor R.W."/>
            <person name="Miller D.E."/>
            <person name="Kaelin C."/>
            <person name="Barsh G."/>
            <person name="Hadly E.A."/>
            <person name="Petrov D."/>
        </authorList>
    </citation>
    <scope>NUCLEOTIDE SEQUENCE [LARGE SCALE GENOMIC DNA]</scope>
</reference>
<evidence type="ECO:0000313" key="6">
    <source>
        <dbReference type="Ensembl" id="ENSPLOP00000005544.1"/>
    </source>
</evidence>